<evidence type="ECO:0000313" key="9">
    <source>
        <dbReference type="EMBL" id="AVP96623.1"/>
    </source>
</evidence>
<dbReference type="PANTHER" id="PTHR22926:SF3">
    <property type="entry name" value="UNDECAPRENYL-PHOSPHATE ALPHA-N-ACETYLGLUCOSAMINYL 1-PHOSPHATE TRANSFERASE"/>
    <property type="match status" value="1"/>
</dbReference>
<dbReference type="AlphaFoldDB" id="A0A2P1PP51"/>
<evidence type="ECO:0000256" key="6">
    <source>
        <dbReference type="ARBA" id="ARBA00023136"/>
    </source>
</evidence>
<comment type="subcellular location">
    <subcellularLocation>
        <location evidence="1">Cell membrane</location>
        <topology evidence="1">Multi-pass membrane protein</topology>
    </subcellularLocation>
</comment>
<evidence type="ECO:0000256" key="5">
    <source>
        <dbReference type="ARBA" id="ARBA00022989"/>
    </source>
</evidence>
<dbReference type="GO" id="GO:0071555">
    <property type="term" value="P:cell wall organization"/>
    <property type="evidence" value="ECO:0007669"/>
    <property type="project" value="TreeGrafter"/>
</dbReference>
<feature type="transmembrane region" description="Helical" evidence="8">
    <location>
        <begin position="6"/>
        <end position="28"/>
    </location>
</feature>
<feature type="transmembrane region" description="Helical" evidence="8">
    <location>
        <begin position="125"/>
        <end position="143"/>
    </location>
</feature>
<feature type="transmembrane region" description="Helical" evidence="8">
    <location>
        <begin position="267"/>
        <end position="297"/>
    </location>
</feature>
<dbReference type="KEGG" id="xba:C7S18_05140"/>
<keyword evidence="3 9" id="KW-0808">Transferase</keyword>
<evidence type="ECO:0000256" key="1">
    <source>
        <dbReference type="ARBA" id="ARBA00004651"/>
    </source>
</evidence>
<dbReference type="GO" id="GO:0005886">
    <property type="term" value="C:plasma membrane"/>
    <property type="evidence" value="ECO:0007669"/>
    <property type="project" value="UniProtKB-SubCell"/>
</dbReference>
<dbReference type="GO" id="GO:0046872">
    <property type="term" value="F:metal ion binding"/>
    <property type="evidence" value="ECO:0007669"/>
    <property type="project" value="UniProtKB-KW"/>
</dbReference>
<evidence type="ECO:0000256" key="7">
    <source>
        <dbReference type="PIRSR" id="PIRSR600715-1"/>
    </source>
</evidence>
<protein>
    <submittedName>
        <fullName evidence="9">Glycosyl transferase</fullName>
    </submittedName>
</protein>
<gene>
    <name evidence="9" type="ORF">C7S18_05140</name>
</gene>
<dbReference type="EMBL" id="CP027860">
    <property type="protein sequence ID" value="AVP96623.1"/>
    <property type="molecule type" value="Genomic_DNA"/>
</dbReference>
<dbReference type="GO" id="GO:0009103">
    <property type="term" value="P:lipopolysaccharide biosynthetic process"/>
    <property type="evidence" value="ECO:0007669"/>
    <property type="project" value="TreeGrafter"/>
</dbReference>
<feature type="transmembrane region" description="Helical" evidence="8">
    <location>
        <begin position="100"/>
        <end position="119"/>
    </location>
</feature>
<evidence type="ECO:0000256" key="2">
    <source>
        <dbReference type="ARBA" id="ARBA00022475"/>
    </source>
</evidence>
<feature type="binding site" evidence="7">
    <location>
        <position position="203"/>
    </location>
    <ligand>
        <name>Mg(2+)</name>
        <dbReference type="ChEBI" id="CHEBI:18420"/>
    </ligand>
</feature>
<evidence type="ECO:0000256" key="3">
    <source>
        <dbReference type="ARBA" id="ARBA00022679"/>
    </source>
</evidence>
<reference evidence="9 10" key="1">
    <citation type="submission" date="2018-03" db="EMBL/GenBank/DDBJ databases">
        <title>Ahniella affigens gen. nov., sp. nov., a gammaproteobacterium isolated from sandy soil near a stream.</title>
        <authorList>
            <person name="Ko Y."/>
            <person name="Kim J.-H."/>
        </authorList>
    </citation>
    <scope>NUCLEOTIDE SEQUENCE [LARGE SCALE GENOMIC DNA]</scope>
    <source>
        <strain evidence="9 10">D13</strain>
    </source>
</reference>
<reference evidence="9 10" key="2">
    <citation type="submission" date="2018-03" db="EMBL/GenBank/DDBJ databases">
        <authorList>
            <person name="Keele B.F."/>
        </authorList>
    </citation>
    <scope>NUCLEOTIDE SEQUENCE [LARGE SCALE GENOMIC DNA]</scope>
    <source>
        <strain evidence="9 10">D13</strain>
    </source>
</reference>
<dbReference type="PANTHER" id="PTHR22926">
    <property type="entry name" value="PHOSPHO-N-ACETYLMURAMOYL-PENTAPEPTIDE-TRANSFERASE"/>
    <property type="match status" value="1"/>
</dbReference>
<dbReference type="Proteomes" id="UP000241074">
    <property type="component" value="Chromosome"/>
</dbReference>
<accession>A0A2P1PP51</accession>
<dbReference type="OrthoDB" id="9783652at2"/>
<keyword evidence="5 8" id="KW-1133">Transmembrane helix</keyword>
<organism evidence="9 10">
    <name type="scientific">Ahniella affigens</name>
    <dbReference type="NCBI Taxonomy" id="2021234"/>
    <lineage>
        <taxon>Bacteria</taxon>
        <taxon>Pseudomonadati</taxon>
        <taxon>Pseudomonadota</taxon>
        <taxon>Gammaproteobacteria</taxon>
        <taxon>Lysobacterales</taxon>
        <taxon>Rhodanobacteraceae</taxon>
        <taxon>Ahniella</taxon>
    </lineage>
</organism>
<feature type="binding site" evidence="7">
    <location>
        <position position="145"/>
    </location>
    <ligand>
        <name>Mg(2+)</name>
        <dbReference type="ChEBI" id="CHEBI:18420"/>
    </ligand>
</feature>
<keyword evidence="7" id="KW-0460">Magnesium</keyword>
<feature type="transmembrane region" description="Helical" evidence="8">
    <location>
        <begin position="176"/>
        <end position="192"/>
    </location>
</feature>
<name>A0A2P1PP51_9GAMM</name>
<dbReference type="Pfam" id="PF00953">
    <property type="entry name" value="Glycos_transf_4"/>
    <property type="match status" value="1"/>
</dbReference>
<feature type="transmembrane region" description="Helical" evidence="8">
    <location>
        <begin position="49"/>
        <end position="69"/>
    </location>
</feature>
<feature type="transmembrane region" description="Helical" evidence="8">
    <location>
        <begin position="204"/>
        <end position="222"/>
    </location>
</feature>
<proteinExistence type="predicted"/>
<evidence type="ECO:0000313" key="10">
    <source>
        <dbReference type="Proteomes" id="UP000241074"/>
    </source>
</evidence>
<keyword evidence="4 8" id="KW-0812">Transmembrane</keyword>
<feature type="transmembrane region" description="Helical" evidence="8">
    <location>
        <begin position="75"/>
        <end position="93"/>
    </location>
</feature>
<keyword evidence="10" id="KW-1185">Reference proteome</keyword>
<feature type="transmembrane region" description="Helical" evidence="8">
    <location>
        <begin position="303"/>
        <end position="323"/>
    </location>
</feature>
<evidence type="ECO:0000256" key="8">
    <source>
        <dbReference type="SAM" id="Phobius"/>
    </source>
</evidence>
<comment type="cofactor">
    <cofactor evidence="7">
        <name>Mg(2+)</name>
        <dbReference type="ChEBI" id="CHEBI:18420"/>
    </cofactor>
</comment>
<feature type="transmembrane region" description="Helical" evidence="8">
    <location>
        <begin position="228"/>
        <end position="246"/>
    </location>
</feature>
<keyword evidence="6 8" id="KW-0472">Membrane</keyword>
<keyword evidence="2" id="KW-1003">Cell membrane</keyword>
<sequence>MLLPFLVLTVAAALVSALGAVMIIHRAHALGLIDQPGQRRMHRIPTPRGGGIGMVFALLLSLILAASFGFLSPAAALWALAGLSVLALVGFWDDRSNLPVLPRLAAHGLASLLLAWSLLHGDLPVSFIALVALALVFPFAINLSNFLDGLNGILTLQLLVPLLAMCVLLPVDSTLWPLAFAGTAALISFLPFNFPSARCFMGDAASGTIGSFVAWIGCAAMLRGELHPILFLLLNSGMLIDTLLTLSRRALVGKKFWRAHREHLYQWWARAGASVIAVNVRYLAWSAASILYGVLVLRSQPGALQWLLTALWFVLGGVLWRLFRARVLRAVRLGERA</sequence>
<dbReference type="InterPro" id="IPR000715">
    <property type="entry name" value="Glycosyl_transferase_4"/>
</dbReference>
<dbReference type="GO" id="GO:0016780">
    <property type="term" value="F:phosphotransferase activity, for other substituted phosphate groups"/>
    <property type="evidence" value="ECO:0007669"/>
    <property type="project" value="InterPro"/>
</dbReference>
<feature type="transmembrane region" description="Helical" evidence="8">
    <location>
        <begin position="150"/>
        <end position="170"/>
    </location>
</feature>
<keyword evidence="7" id="KW-0479">Metal-binding</keyword>
<dbReference type="GO" id="GO:0044038">
    <property type="term" value="P:cell wall macromolecule biosynthetic process"/>
    <property type="evidence" value="ECO:0007669"/>
    <property type="project" value="TreeGrafter"/>
</dbReference>
<evidence type="ECO:0000256" key="4">
    <source>
        <dbReference type="ARBA" id="ARBA00022692"/>
    </source>
</evidence>
<dbReference type="RefSeq" id="WP_106890551.1">
    <property type="nucleotide sequence ID" value="NZ_CP027860.1"/>
</dbReference>